<accession>A0ABC8R8X3</accession>
<name>A0ABC8R8X3_9AQUA</name>
<dbReference type="EMBL" id="CAUOFW020001136">
    <property type="protein sequence ID" value="CAK9141453.1"/>
    <property type="molecule type" value="Genomic_DNA"/>
</dbReference>
<organism evidence="2 3">
    <name type="scientific">Ilex paraguariensis</name>
    <name type="common">yerba mate</name>
    <dbReference type="NCBI Taxonomy" id="185542"/>
    <lineage>
        <taxon>Eukaryota</taxon>
        <taxon>Viridiplantae</taxon>
        <taxon>Streptophyta</taxon>
        <taxon>Embryophyta</taxon>
        <taxon>Tracheophyta</taxon>
        <taxon>Spermatophyta</taxon>
        <taxon>Magnoliopsida</taxon>
        <taxon>eudicotyledons</taxon>
        <taxon>Gunneridae</taxon>
        <taxon>Pentapetalae</taxon>
        <taxon>asterids</taxon>
        <taxon>campanulids</taxon>
        <taxon>Aquifoliales</taxon>
        <taxon>Aquifoliaceae</taxon>
        <taxon>Ilex</taxon>
    </lineage>
</organism>
<evidence type="ECO:0000259" key="1">
    <source>
        <dbReference type="Pfam" id="PF14379"/>
    </source>
</evidence>
<reference evidence="2 3" key="1">
    <citation type="submission" date="2024-02" db="EMBL/GenBank/DDBJ databases">
        <authorList>
            <person name="Vignale AGUSTIN F."/>
            <person name="Sosa J E."/>
            <person name="Modenutti C."/>
        </authorList>
    </citation>
    <scope>NUCLEOTIDE SEQUENCE [LARGE SCALE GENOMIC DNA]</scope>
</reference>
<dbReference type="Proteomes" id="UP001642360">
    <property type="component" value="Unassembled WGS sequence"/>
</dbReference>
<sequence>MMAQDQNDGYQITEALRVQMEVQRRLHDQLEVSLLVQRHLQLRIEAQGKYLESILEKACKALNGLSVTPAGLETAREELSELKIKVGNDCHGAISVHSLSEIAAGLGNKNASNVPARIGDCSVDGCFLPNGTPVSPSGLASQAAALKKRPRPLFSTGDSLHVQNNAHPGEWMMTNIA</sequence>
<keyword evidence="3" id="KW-1185">Reference proteome</keyword>
<evidence type="ECO:0000313" key="3">
    <source>
        <dbReference type="Proteomes" id="UP001642360"/>
    </source>
</evidence>
<dbReference type="PANTHER" id="PTHR31499">
    <property type="entry name" value="MYB FAMILY TRANSCRIPTION FACTOR PHL11"/>
    <property type="match status" value="1"/>
</dbReference>
<dbReference type="Pfam" id="PF14379">
    <property type="entry name" value="Myb_CC_LHEQLE"/>
    <property type="match status" value="1"/>
</dbReference>
<comment type="caution">
    <text evidence="2">The sequence shown here is derived from an EMBL/GenBank/DDBJ whole genome shotgun (WGS) entry which is preliminary data.</text>
</comment>
<evidence type="ECO:0000313" key="2">
    <source>
        <dbReference type="EMBL" id="CAK9141453.1"/>
    </source>
</evidence>
<protein>
    <recommendedName>
        <fullName evidence="1">MYB-CC type transcription factor LHEQLE-containing domain-containing protein</fullName>
    </recommendedName>
</protein>
<dbReference type="AlphaFoldDB" id="A0ABC8R8X3"/>
<feature type="domain" description="MYB-CC type transcription factor LHEQLE-containing" evidence="1">
    <location>
        <begin position="11"/>
        <end position="61"/>
    </location>
</feature>
<dbReference type="InterPro" id="IPR025756">
    <property type="entry name" value="Myb_CC_LHEQLE"/>
</dbReference>
<gene>
    <name evidence="2" type="ORF">ILEXP_LOCUS9037</name>
</gene>
<proteinExistence type="predicted"/>
<dbReference type="PANTHER" id="PTHR31499:SF6">
    <property type="entry name" value="PROTEIN PHR1-LIKE 2"/>
    <property type="match status" value="1"/>
</dbReference>
<dbReference type="InterPro" id="IPR046955">
    <property type="entry name" value="PHR1-like"/>
</dbReference>